<evidence type="ECO:0000256" key="1">
    <source>
        <dbReference type="ARBA" id="ARBA00005061"/>
    </source>
</evidence>
<keyword evidence="3 11" id="KW-0479">Metal-binding</keyword>
<dbReference type="UniPathway" id="UPA00391"/>
<evidence type="ECO:0000256" key="11">
    <source>
        <dbReference type="HAMAP-Rule" id="MF_01633"/>
    </source>
</evidence>
<feature type="binding site" evidence="11">
    <location>
        <position position="199"/>
    </location>
    <ligand>
        <name>Zn(2+)</name>
        <dbReference type="ChEBI" id="CHEBI:29105"/>
    </ligand>
</feature>
<evidence type="ECO:0000256" key="6">
    <source>
        <dbReference type="ARBA" id="ARBA00022833"/>
    </source>
</evidence>
<dbReference type="EC" id="6.3.4.20" evidence="9 11"/>
<feature type="binding site" evidence="11">
    <location>
        <position position="196"/>
    </location>
    <ligand>
        <name>Zn(2+)</name>
        <dbReference type="ChEBI" id="CHEBI:29105"/>
    </ligand>
</feature>
<feature type="binding site" evidence="11">
    <location>
        <position position="193"/>
    </location>
    <ligand>
        <name>Zn(2+)</name>
        <dbReference type="ChEBI" id="CHEBI:29105"/>
    </ligand>
</feature>
<evidence type="ECO:0000256" key="9">
    <source>
        <dbReference type="ARBA" id="ARBA00039149"/>
    </source>
</evidence>
<sequence>MAKVVVVVSGGMDSATLLYHILDQGHEARAISVDYGQRHVKELDYARQLCEGVGVAHQVADLSAINPIFGNNSLSGREMEIPEGHYAEESMKQTVVPNRNMLLLSVAIAAAAANKFQAVAYGAHSGDHAIYPDCRPEFAEAMDQAARLCDWNPIELWRPFVHLDKGQIAKRGVDLGVPFEKTWTCYKGLELHCGKCGACVERREAFASQGLLDPTEYA</sequence>
<evidence type="ECO:0000256" key="3">
    <source>
        <dbReference type="ARBA" id="ARBA00022723"/>
    </source>
</evidence>
<keyword evidence="6 11" id="KW-0862">Zinc</keyword>
<comment type="function">
    <text evidence="11">Catalyzes the ATP-dependent conversion of 7-carboxy-7-deazaguanine (CDG) to 7-cyano-7-deazaguanine (preQ(0)).</text>
</comment>
<dbReference type="CDD" id="cd01995">
    <property type="entry name" value="QueC-like"/>
    <property type="match status" value="1"/>
</dbReference>
<dbReference type="PANTHER" id="PTHR42914:SF1">
    <property type="entry name" value="7-CYANO-7-DEAZAGUANINE SYNTHASE"/>
    <property type="match status" value="1"/>
</dbReference>
<comment type="caution">
    <text evidence="12">The sequence shown here is derived from an EMBL/GenBank/DDBJ whole genome shotgun (WGS) entry which is preliminary data.</text>
</comment>
<comment type="cofactor">
    <cofactor evidence="11">
        <name>Zn(2+)</name>
        <dbReference type="ChEBI" id="CHEBI:29105"/>
    </cofactor>
    <text evidence="11">Binds 1 zinc ion per subunit.</text>
</comment>
<keyword evidence="5 11" id="KW-0671">Queuosine biosynthesis</keyword>
<keyword evidence="7 11" id="KW-0067">ATP-binding</keyword>
<evidence type="ECO:0000256" key="7">
    <source>
        <dbReference type="ARBA" id="ARBA00022840"/>
    </source>
</evidence>
<name>A0A368KJG9_9BACT</name>
<dbReference type="GO" id="GO:0016879">
    <property type="term" value="F:ligase activity, forming carbon-nitrogen bonds"/>
    <property type="evidence" value="ECO:0007669"/>
    <property type="project" value="UniProtKB-UniRule"/>
</dbReference>
<evidence type="ECO:0000256" key="2">
    <source>
        <dbReference type="ARBA" id="ARBA00022598"/>
    </source>
</evidence>
<evidence type="ECO:0000313" key="13">
    <source>
        <dbReference type="Proteomes" id="UP000253562"/>
    </source>
</evidence>
<dbReference type="Gene3D" id="3.40.50.620">
    <property type="entry name" value="HUPs"/>
    <property type="match status" value="1"/>
</dbReference>
<evidence type="ECO:0000256" key="8">
    <source>
        <dbReference type="ARBA" id="ARBA00037993"/>
    </source>
</evidence>
<feature type="binding site" evidence="11">
    <location>
        <position position="185"/>
    </location>
    <ligand>
        <name>Zn(2+)</name>
        <dbReference type="ChEBI" id="CHEBI:29105"/>
    </ligand>
</feature>
<protein>
    <recommendedName>
        <fullName evidence="9 11">7-cyano-7-deazaguanine synthase</fullName>
        <ecNumber evidence="9 11">6.3.4.20</ecNumber>
    </recommendedName>
    <alternativeName>
        <fullName evidence="11">7-cyano-7-carbaguanine synthase</fullName>
    </alternativeName>
    <alternativeName>
        <fullName evidence="11">PreQ(0) synthase</fullName>
    </alternativeName>
    <alternativeName>
        <fullName evidence="11">Queuosine biosynthesis protein QueC</fullName>
    </alternativeName>
</protein>
<comment type="pathway">
    <text evidence="1 11">Purine metabolism; 7-cyano-7-deazaguanine biosynthesis.</text>
</comment>
<gene>
    <name evidence="11 12" type="primary">queC</name>
    <name evidence="12" type="ORF">DTL42_25040</name>
</gene>
<evidence type="ECO:0000256" key="10">
    <source>
        <dbReference type="ARBA" id="ARBA00047890"/>
    </source>
</evidence>
<organism evidence="12 13">
    <name type="scientific">Bremerella cremea</name>
    <dbReference type="NCBI Taxonomy" id="1031537"/>
    <lineage>
        <taxon>Bacteria</taxon>
        <taxon>Pseudomonadati</taxon>
        <taxon>Planctomycetota</taxon>
        <taxon>Planctomycetia</taxon>
        <taxon>Pirellulales</taxon>
        <taxon>Pirellulaceae</taxon>
        <taxon>Bremerella</taxon>
    </lineage>
</organism>
<dbReference type="GO" id="GO:0005524">
    <property type="term" value="F:ATP binding"/>
    <property type="evidence" value="ECO:0007669"/>
    <property type="project" value="UniProtKB-UniRule"/>
</dbReference>
<dbReference type="GO" id="GO:0008616">
    <property type="term" value="P:tRNA queuosine(34) biosynthetic process"/>
    <property type="evidence" value="ECO:0007669"/>
    <property type="project" value="UniProtKB-UniRule"/>
</dbReference>
<dbReference type="Pfam" id="PF06508">
    <property type="entry name" value="QueC"/>
    <property type="match status" value="1"/>
</dbReference>
<dbReference type="PANTHER" id="PTHR42914">
    <property type="entry name" value="7-CYANO-7-DEAZAGUANINE SYNTHASE"/>
    <property type="match status" value="1"/>
</dbReference>
<dbReference type="PIRSF" id="PIRSF006293">
    <property type="entry name" value="ExsB"/>
    <property type="match status" value="1"/>
</dbReference>
<feature type="binding site" evidence="11">
    <location>
        <begin position="8"/>
        <end position="18"/>
    </location>
    <ligand>
        <name>ATP</name>
        <dbReference type="ChEBI" id="CHEBI:30616"/>
    </ligand>
</feature>
<proteinExistence type="inferred from homology"/>
<dbReference type="GO" id="GO:0008270">
    <property type="term" value="F:zinc ion binding"/>
    <property type="evidence" value="ECO:0007669"/>
    <property type="project" value="UniProtKB-UniRule"/>
</dbReference>
<keyword evidence="4 11" id="KW-0547">Nucleotide-binding</keyword>
<reference evidence="12 13" key="1">
    <citation type="submission" date="2018-07" db="EMBL/GenBank/DDBJ databases">
        <title>Comparative genomes isolates from brazilian mangrove.</title>
        <authorList>
            <person name="De Araujo J.E."/>
            <person name="Taketani R.G."/>
            <person name="Silva M.C.P."/>
            <person name="Lourenco M.V."/>
            <person name="Oliveira V.M."/>
            <person name="Andreote F.D."/>
        </authorList>
    </citation>
    <scope>NUCLEOTIDE SEQUENCE [LARGE SCALE GENOMIC DNA]</scope>
    <source>
        <strain evidence="12 13">HEX PRIS-MGV</strain>
    </source>
</reference>
<evidence type="ECO:0000313" key="12">
    <source>
        <dbReference type="EMBL" id="RCS40639.1"/>
    </source>
</evidence>
<dbReference type="HAMAP" id="MF_01633">
    <property type="entry name" value="QueC"/>
    <property type="match status" value="1"/>
</dbReference>
<keyword evidence="2 11" id="KW-0436">Ligase</keyword>
<dbReference type="InterPro" id="IPR018317">
    <property type="entry name" value="QueC"/>
</dbReference>
<dbReference type="EMBL" id="QPEX01000046">
    <property type="protein sequence ID" value="RCS40639.1"/>
    <property type="molecule type" value="Genomic_DNA"/>
</dbReference>
<dbReference type="OrthoDB" id="9789567at2"/>
<comment type="similarity">
    <text evidence="8 11">Belongs to the QueC family.</text>
</comment>
<evidence type="ECO:0000256" key="4">
    <source>
        <dbReference type="ARBA" id="ARBA00022741"/>
    </source>
</evidence>
<dbReference type="RefSeq" id="WP_114373503.1">
    <property type="nucleotide sequence ID" value="NZ_QPEX01000046.1"/>
</dbReference>
<dbReference type="SUPFAM" id="SSF52402">
    <property type="entry name" value="Adenine nucleotide alpha hydrolases-like"/>
    <property type="match status" value="1"/>
</dbReference>
<comment type="catalytic activity">
    <reaction evidence="10 11">
        <text>7-carboxy-7-carbaguanine + NH4(+) + 2 ATP = 7-cyano-7-carbaguanine + 2 AMP + 2 diphosphate + 2 H(+)</text>
        <dbReference type="Rhea" id="RHEA:27982"/>
        <dbReference type="ChEBI" id="CHEBI:15378"/>
        <dbReference type="ChEBI" id="CHEBI:28938"/>
        <dbReference type="ChEBI" id="CHEBI:30616"/>
        <dbReference type="ChEBI" id="CHEBI:33019"/>
        <dbReference type="ChEBI" id="CHEBI:45075"/>
        <dbReference type="ChEBI" id="CHEBI:61036"/>
        <dbReference type="ChEBI" id="CHEBI:456215"/>
        <dbReference type="EC" id="6.3.4.20"/>
    </reaction>
</comment>
<evidence type="ECO:0000256" key="5">
    <source>
        <dbReference type="ARBA" id="ARBA00022785"/>
    </source>
</evidence>
<dbReference type="InterPro" id="IPR014729">
    <property type="entry name" value="Rossmann-like_a/b/a_fold"/>
</dbReference>
<dbReference type="AlphaFoldDB" id="A0A368KJG9"/>
<accession>A0A368KJG9</accession>
<dbReference type="NCBIfam" id="TIGR00364">
    <property type="entry name" value="7-cyano-7-deazaguanine synthase QueC"/>
    <property type="match status" value="1"/>
</dbReference>
<dbReference type="Proteomes" id="UP000253562">
    <property type="component" value="Unassembled WGS sequence"/>
</dbReference>